<dbReference type="PRINTS" id="PR00411">
    <property type="entry name" value="PNDRDTASEI"/>
</dbReference>
<dbReference type="InterPro" id="IPR016156">
    <property type="entry name" value="FAD/NAD-linked_Rdtase_dimer_sf"/>
</dbReference>
<dbReference type="GO" id="GO:0016491">
    <property type="term" value="F:oxidoreductase activity"/>
    <property type="evidence" value="ECO:0007669"/>
    <property type="project" value="UniProtKB-KW"/>
</dbReference>
<comment type="cofactor">
    <cofactor evidence="1">
        <name>FAD</name>
        <dbReference type="ChEBI" id="CHEBI:57692"/>
    </cofactor>
</comment>
<dbReference type="InterPro" id="IPR001763">
    <property type="entry name" value="Rhodanese-like_dom"/>
</dbReference>
<evidence type="ECO:0000259" key="8">
    <source>
        <dbReference type="PROSITE" id="PS50206"/>
    </source>
</evidence>
<dbReference type="PROSITE" id="PS50206">
    <property type="entry name" value="RHODANESE_3"/>
    <property type="match status" value="1"/>
</dbReference>
<organism evidence="9 10">
    <name type="scientific">Klugiella xanthotipulae</name>
    <dbReference type="NCBI Taxonomy" id="244735"/>
    <lineage>
        <taxon>Bacteria</taxon>
        <taxon>Bacillati</taxon>
        <taxon>Actinomycetota</taxon>
        <taxon>Actinomycetes</taxon>
        <taxon>Micrococcales</taxon>
        <taxon>Microbacteriaceae</taxon>
        <taxon>Klugiella</taxon>
    </lineage>
</organism>
<dbReference type="Pfam" id="PF02852">
    <property type="entry name" value="Pyr_redox_dim"/>
    <property type="match status" value="1"/>
</dbReference>
<reference evidence="9 10" key="1">
    <citation type="submission" date="2019-06" db="EMBL/GenBank/DDBJ databases">
        <title>Sequencing the genomes of 1000 actinobacteria strains.</title>
        <authorList>
            <person name="Klenk H.-P."/>
        </authorList>
    </citation>
    <scope>NUCLEOTIDE SEQUENCE [LARGE SCALE GENOMIC DNA]</scope>
    <source>
        <strain evidence="9 10">DSM 18031</strain>
    </source>
</reference>
<evidence type="ECO:0000313" key="10">
    <source>
        <dbReference type="Proteomes" id="UP000318331"/>
    </source>
</evidence>
<keyword evidence="3" id="KW-0285">Flavoprotein</keyword>
<dbReference type="Pfam" id="PF00581">
    <property type="entry name" value="Rhodanese"/>
    <property type="match status" value="1"/>
</dbReference>
<dbReference type="SUPFAM" id="SSF55424">
    <property type="entry name" value="FAD/NAD-linked reductases, dimerisation (C-terminal) domain"/>
    <property type="match status" value="1"/>
</dbReference>
<dbReference type="InterPro" id="IPR023753">
    <property type="entry name" value="FAD/NAD-binding_dom"/>
</dbReference>
<evidence type="ECO:0000256" key="1">
    <source>
        <dbReference type="ARBA" id="ARBA00001974"/>
    </source>
</evidence>
<dbReference type="SUPFAM" id="SSF51905">
    <property type="entry name" value="FAD/NAD(P)-binding domain"/>
    <property type="match status" value="1"/>
</dbReference>
<dbReference type="RefSeq" id="WP_141915950.1">
    <property type="nucleotide sequence ID" value="NZ_BAAAYS010000026.1"/>
</dbReference>
<dbReference type="AlphaFoldDB" id="A0A543I5S3"/>
<evidence type="ECO:0000256" key="4">
    <source>
        <dbReference type="ARBA" id="ARBA00022827"/>
    </source>
</evidence>
<dbReference type="Gene3D" id="3.40.250.10">
    <property type="entry name" value="Rhodanese-like domain"/>
    <property type="match status" value="1"/>
</dbReference>
<name>A0A543I5S3_9MICO</name>
<keyword evidence="6" id="KW-0676">Redox-active center</keyword>
<dbReference type="InterPro" id="IPR004099">
    <property type="entry name" value="Pyr_nucl-diS_OxRdtase_dimer"/>
</dbReference>
<protein>
    <submittedName>
        <fullName evidence="9">NADPH-dependent 2,4-dienoyl-CoA reductase/sulfur reductase-like enzyme</fullName>
    </submittedName>
</protein>
<dbReference type="EMBL" id="VFPN01000001">
    <property type="protein sequence ID" value="TQM65952.1"/>
    <property type="molecule type" value="Genomic_DNA"/>
</dbReference>
<evidence type="ECO:0000256" key="6">
    <source>
        <dbReference type="ARBA" id="ARBA00023284"/>
    </source>
</evidence>
<evidence type="ECO:0000256" key="7">
    <source>
        <dbReference type="SAM" id="MobiDB-lite"/>
    </source>
</evidence>
<dbReference type="InterPro" id="IPR050260">
    <property type="entry name" value="FAD-bd_OxRdtase"/>
</dbReference>
<dbReference type="Proteomes" id="UP000318331">
    <property type="component" value="Unassembled WGS sequence"/>
</dbReference>
<evidence type="ECO:0000256" key="2">
    <source>
        <dbReference type="ARBA" id="ARBA00009130"/>
    </source>
</evidence>
<feature type="domain" description="Rhodanese" evidence="8">
    <location>
        <begin position="467"/>
        <end position="549"/>
    </location>
</feature>
<comment type="caution">
    <text evidence="9">The sequence shown here is derived from an EMBL/GenBank/DDBJ whole genome shotgun (WGS) entry which is preliminary data.</text>
</comment>
<proteinExistence type="inferred from homology"/>
<feature type="region of interest" description="Disordered" evidence="7">
    <location>
        <begin position="559"/>
        <end position="582"/>
    </location>
</feature>
<keyword evidence="4" id="KW-0274">FAD</keyword>
<dbReference type="InterPro" id="IPR036188">
    <property type="entry name" value="FAD/NAD-bd_sf"/>
</dbReference>
<evidence type="ECO:0000313" key="9">
    <source>
        <dbReference type="EMBL" id="TQM65952.1"/>
    </source>
</evidence>
<sequence length="582" mass="60093">MSTHTTVIIGGVAGGMSAATRLRRLDEERTIIVLERGNEVSFANCGLPYHLGGVIPERSDLVLQRPASLTARFALDVRVRSEVTAIDPDNRTVTVHDLSNDSAYSLRYDSLVLSPGASANGILIPGGNRAHTLRDLSDLDRIMAELSPLARRGGDEKPAAVVIGGGYIGLEVAENLHTAGLAVTIVQRGPQLLSTFDPEMAHPVAEHLVHTGIPVLLNSAVAEITPTAVLLSDGRALSAELVIAATGVTPETELAAAAGLRIGTSGAIWVDEYQHTSAPHIYAIGDAAEKTLAATATPGVVPLAGLANHHGRLVADAIAGIPAPAPRALGTAIVAINGLVAASTGASERMLRALGRPVRVIHTHPSNHVGYYPGGEAMSVKLLVDPATDLLLGAQIVGGVGVDKRIDVLATALAAGLTASALADLELAYAPQFGAAKDPINMIGYINRNQARGQDDTVQWHQLAGELAAGATLLDVRPAPARAEGTIPGALHIPLDELRTRAAEVPTGRLVVHCRVGHSAHNAQRLLAQRGHSVVNLDGGYLTWRAGTAGTHPAAVAATTPARPAQSTASASASASAQEISI</sequence>
<dbReference type="SUPFAM" id="SSF52821">
    <property type="entry name" value="Rhodanese/Cell cycle control phosphatase"/>
    <property type="match status" value="1"/>
</dbReference>
<accession>A0A543I5S3</accession>
<dbReference type="Pfam" id="PF07992">
    <property type="entry name" value="Pyr_redox_2"/>
    <property type="match status" value="1"/>
</dbReference>
<comment type="similarity">
    <text evidence="2">Belongs to the class-III pyridine nucleotide-disulfide oxidoreductase family.</text>
</comment>
<gene>
    <name evidence="9" type="ORF">FB466_0772</name>
</gene>
<dbReference type="SMART" id="SM00450">
    <property type="entry name" value="RHOD"/>
    <property type="match status" value="1"/>
</dbReference>
<dbReference type="OrthoDB" id="9802028at2"/>
<evidence type="ECO:0000256" key="3">
    <source>
        <dbReference type="ARBA" id="ARBA00022630"/>
    </source>
</evidence>
<dbReference type="PANTHER" id="PTHR43429:SF1">
    <property type="entry name" value="NAD(P)H SULFUR OXIDOREDUCTASE (COA-DEPENDENT)"/>
    <property type="match status" value="1"/>
</dbReference>
<keyword evidence="10" id="KW-1185">Reference proteome</keyword>
<dbReference type="PRINTS" id="PR00368">
    <property type="entry name" value="FADPNR"/>
</dbReference>
<dbReference type="InterPro" id="IPR036873">
    <property type="entry name" value="Rhodanese-like_dom_sf"/>
</dbReference>
<evidence type="ECO:0000256" key="5">
    <source>
        <dbReference type="ARBA" id="ARBA00023002"/>
    </source>
</evidence>
<dbReference type="PANTHER" id="PTHR43429">
    <property type="entry name" value="PYRIDINE NUCLEOTIDE-DISULFIDE OXIDOREDUCTASE DOMAIN-CONTAINING"/>
    <property type="match status" value="1"/>
</dbReference>
<dbReference type="Gene3D" id="3.50.50.60">
    <property type="entry name" value="FAD/NAD(P)-binding domain"/>
    <property type="match status" value="2"/>
</dbReference>
<keyword evidence="5" id="KW-0560">Oxidoreductase</keyword>